<keyword evidence="5" id="KW-0391">Immunity</keyword>
<dbReference type="Pfam" id="PF13765">
    <property type="entry name" value="PRY"/>
    <property type="match status" value="1"/>
</dbReference>
<evidence type="ECO:0000256" key="8">
    <source>
        <dbReference type="SAM" id="Coils"/>
    </source>
</evidence>
<evidence type="ECO:0000256" key="3">
    <source>
        <dbReference type="ARBA" id="ARBA00022771"/>
    </source>
</evidence>
<name>A0A8J6EEY7_ELECQ</name>
<dbReference type="AlphaFoldDB" id="A0A8J6EEY7"/>
<feature type="domain" description="B30.2/SPRY" evidence="10">
    <location>
        <begin position="397"/>
        <end position="587"/>
    </location>
</feature>
<evidence type="ECO:0000256" key="5">
    <source>
        <dbReference type="ARBA" id="ARBA00022859"/>
    </source>
</evidence>
<dbReference type="InterPro" id="IPR058030">
    <property type="entry name" value="TRIM8/14/16/25/29/45/65_CC"/>
</dbReference>
<evidence type="ECO:0000256" key="6">
    <source>
        <dbReference type="ARBA" id="ARBA00023054"/>
    </source>
</evidence>
<feature type="domain" description="B box-type" evidence="9">
    <location>
        <begin position="134"/>
        <end position="175"/>
    </location>
</feature>
<dbReference type="InterPro" id="IPR003879">
    <property type="entry name" value="Butyrophylin_SPRY"/>
</dbReference>
<keyword evidence="1" id="KW-0399">Innate immunity</keyword>
<dbReference type="Gene3D" id="3.30.40.10">
    <property type="entry name" value="Zinc/RING finger domain, C3HC4 (zinc finger)"/>
    <property type="match status" value="1"/>
</dbReference>
<protein>
    <submittedName>
        <fullName evidence="11">Uncharacterized protein</fullName>
    </submittedName>
</protein>
<dbReference type="GO" id="GO:0005737">
    <property type="term" value="C:cytoplasm"/>
    <property type="evidence" value="ECO:0007669"/>
    <property type="project" value="UniProtKB-ARBA"/>
</dbReference>
<dbReference type="CDD" id="cd19769">
    <property type="entry name" value="Bbox2_TRIM16-like"/>
    <property type="match status" value="1"/>
</dbReference>
<dbReference type="SUPFAM" id="SSF49899">
    <property type="entry name" value="Concanavalin A-like lectins/glucanases"/>
    <property type="match status" value="1"/>
</dbReference>
<keyword evidence="2" id="KW-0479">Metal-binding</keyword>
<dbReference type="InterPro" id="IPR013083">
    <property type="entry name" value="Znf_RING/FYVE/PHD"/>
</dbReference>
<dbReference type="PROSITE" id="PS50119">
    <property type="entry name" value="ZF_BBOX"/>
    <property type="match status" value="1"/>
</dbReference>
<dbReference type="InterPro" id="IPR051051">
    <property type="entry name" value="E3_ubiq-ligase_TRIM/RNF"/>
</dbReference>
<comment type="caution">
    <text evidence="11">The sequence shown here is derived from an EMBL/GenBank/DDBJ whole genome shotgun (WGS) entry which is preliminary data.</text>
</comment>
<dbReference type="InterPro" id="IPR001870">
    <property type="entry name" value="B30.2/SPRY"/>
</dbReference>
<dbReference type="SUPFAM" id="SSF57845">
    <property type="entry name" value="B-box zinc-binding domain"/>
    <property type="match status" value="1"/>
</dbReference>
<evidence type="ECO:0000256" key="7">
    <source>
        <dbReference type="PROSITE-ProRule" id="PRU00024"/>
    </source>
</evidence>
<dbReference type="Pfam" id="PF25600">
    <property type="entry name" value="TRIM_CC"/>
    <property type="match status" value="1"/>
</dbReference>
<dbReference type="SMART" id="SM00589">
    <property type="entry name" value="PRY"/>
    <property type="match status" value="1"/>
</dbReference>
<dbReference type="SUPFAM" id="SSF57850">
    <property type="entry name" value="RING/U-box"/>
    <property type="match status" value="1"/>
</dbReference>
<proteinExistence type="predicted"/>
<dbReference type="EMBL" id="WNTK01001126">
    <property type="protein sequence ID" value="KAG9467908.1"/>
    <property type="molecule type" value="Genomic_DNA"/>
</dbReference>
<gene>
    <name evidence="11" type="ORF">GDO78_014063</name>
</gene>
<sequence length="587" mass="66292">MASSGLKDKLNCSICPRLYTDPISLRCGHNCCCSCIVSSLDEPDGAAGHSCLDYGEEYLQRHPMEKKRKLGNIVERFLSSPPNMETKIFCTYCTKSSVLAVKSCLQCENSLCDDHLAAHNKAADHILTDPTSSFGNKKCSVHNKVLEYYCPQDAACLCVTCCLVGKHRGHQVELLGEASEKKKENLRKYLGELNPQKEELQTKVQYLHDHKKNIQEKASEKRKSIRKLFMDTKGQLEMAEKKVQSEISRQEDEIVSQISHLIKELEKEEKELSGKMHHMEQMCHVTDPIRLLQERDITVSSNGDDKKIHSVDNHDTGLFPGQAVQRFDTKVSTKDNWTDPITVSREFVEGAAYSDKTMTAEKEAPVRDLLEIAEDLEEMADDLDEVLISLTLHRSMRDIVTNVMNITSELGFHVPDMVLDVETASEYVELSDNLKTATDLEKRQERPESPGRFLSYPQVLSQCGLSFGRHYWEVAWNQVGRCDIGMSYPSIEREGDGSGTGDNDKSWCVTLEGTGYSVSHNSVIERLDAKPKYPMLRVFLDYEAGRLSFYELCDPIRHLHTFTAAFTEALHVIFYVEDGASVTILAP</sequence>
<evidence type="ECO:0000259" key="10">
    <source>
        <dbReference type="PROSITE" id="PS50188"/>
    </source>
</evidence>
<dbReference type="InterPro" id="IPR043136">
    <property type="entry name" value="B30.2/SPRY_sf"/>
</dbReference>
<dbReference type="InterPro" id="IPR013320">
    <property type="entry name" value="ConA-like_dom_sf"/>
</dbReference>
<keyword evidence="3 7" id="KW-0863">Zinc-finger</keyword>
<dbReference type="OrthoDB" id="6270329at2759"/>
<keyword evidence="12" id="KW-1185">Reference proteome</keyword>
<accession>A0A8J6EEY7</accession>
<dbReference type="PANTHER" id="PTHR25465:SF41">
    <property type="entry name" value="E3 UBIQUITIN-PROTEIN LIGASE RNF135"/>
    <property type="match status" value="1"/>
</dbReference>
<evidence type="ECO:0000313" key="11">
    <source>
        <dbReference type="EMBL" id="KAG9467908.1"/>
    </source>
</evidence>
<dbReference type="SMART" id="SM00336">
    <property type="entry name" value="BBOX"/>
    <property type="match status" value="1"/>
</dbReference>
<dbReference type="PROSITE" id="PS50188">
    <property type="entry name" value="B302_SPRY"/>
    <property type="match status" value="1"/>
</dbReference>
<dbReference type="SMART" id="SM00502">
    <property type="entry name" value="BBC"/>
    <property type="match status" value="1"/>
</dbReference>
<organism evidence="11 12">
    <name type="scientific">Eleutherodactylus coqui</name>
    <name type="common">Puerto Rican coqui</name>
    <dbReference type="NCBI Taxonomy" id="57060"/>
    <lineage>
        <taxon>Eukaryota</taxon>
        <taxon>Metazoa</taxon>
        <taxon>Chordata</taxon>
        <taxon>Craniata</taxon>
        <taxon>Vertebrata</taxon>
        <taxon>Euteleostomi</taxon>
        <taxon>Amphibia</taxon>
        <taxon>Batrachia</taxon>
        <taxon>Anura</taxon>
        <taxon>Neobatrachia</taxon>
        <taxon>Hyloidea</taxon>
        <taxon>Eleutherodactylidae</taxon>
        <taxon>Eleutherodactylinae</taxon>
        <taxon>Eleutherodactylus</taxon>
        <taxon>Eleutherodactylus</taxon>
    </lineage>
</organism>
<dbReference type="InterPro" id="IPR006574">
    <property type="entry name" value="PRY"/>
</dbReference>
<keyword evidence="4" id="KW-0862">Zinc</keyword>
<dbReference type="PRINTS" id="PR01407">
    <property type="entry name" value="BUTYPHLNCDUF"/>
</dbReference>
<dbReference type="Gene3D" id="3.30.160.60">
    <property type="entry name" value="Classic Zinc Finger"/>
    <property type="match status" value="1"/>
</dbReference>
<dbReference type="InterPro" id="IPR003877">
    <property type="entry name" value="SPRY_dom"/>
</dbReference>
<evidence type="ECO:0000256" key="1">
    <source>
        <dbReference type="ARBA" id="ARBA00022588"/>
    </source>
</evidence>
<evidence type="ECO:0000256" key="2">
    <source>
        <dbReference type="ARBA" id="ARBA00022723"/>
    </source>
</evidence>
<dbReference type="Proteomes" id="UP000770717">
    <property type="component" value="Unassembled WGS sequence"/>
</dbReference>
<feature type="coiled-coil region" evidence="8">
    <location>
        <begin position="233"/>
        <end position="282"/>
    </location>
</feature>
<evidence type="ECO:0000313" key="12">
    <source>
        <dbReference type="Proteomes" id="UP000770717"/>
    </source>
</evidence>
<keyword evidence="6 8" id="KW-0175">Coiled coil</keyword>
<dbReference type="Pfam" id="PF00622">
    <property type="entry name" value="SPRY"/>
    <property type="match status" value="1"/>
</dbReference>
<dbReference type="GO" id="GO:0045087">
    <property type="term" value="P:innate immune response"/>
    <property type="evidence" value="ECO:0007669"/>
    <property type="project" value="UniProtKB-KW"/>
</dbReference>
<dbReference type="InterPro" id="IPR000315">
    <property type="entry name" value="Znf_B-box"/>
</dbReference>
<evidence type="ECO:0000256" key="4">
    <source>
        <dbReference type="ARBA" id="ARBA00022833"/>
    </source>
</evidence>
<dbReference type="Gene3D" id="4.10.830.40">
    <property type="match status" value="1"/>
</dbReference>
<dbReference type="SMART" id="SM00449">
    <property type="entry name" value="SPRY"/>
    <property type="match status" value="1"/>
</dbReference>
<dbReference type="GO" id="GO:0008270">
    <property type="term" value="F:zinc ion binding"/>
    <property type="evidence" value="ECO:0007669"/>
    <property type="project" value="UniProtKB-KW"/>
</dbReference>
<evidence type="ECO:0000259" key="9">
    <source>
        <dbReference type="PROSITE" id="PS50119"/>
    </source>
</evidence>
<dbReference type="InterPro" id="IPR003649">
    <property type="entry name" value="Bbox_C"/>
</dbReference>
<dbReference type="PANTHER" id="PTHR25465">
    <property type="entry name" value="B-BOX DOMAIN CONTAINING"/>
    <property type="match status" value="1"/>
</dbReference>
<dbReference type="CDD" id="cd12891">
    <property type="entry name" value="SPRY_PRY_C-I_2"/>
    <property type="match status" value="1"/>
</dbReference>
<reference evidence="11" key="1">
    <citation type="thesis" date="2020" institute="ProQuest LLC" country="789 East Eisenhower Parkway, Ann Arbor, MI, USA">
        <title>Comparative Genomics and Chromosome Evolution.</title>
        <authorList>
            <person name="Mudd A.B."/>
        </authorList>
    </citation>
    <scope>NUCLEOTIDE SEQUENCE</scope>
    <source>
        <strain evidence="11">HN-11 Male</strain>
        <tissue evidence="11">Kidney and liver</tissue>
    </source>
</reference>
<dbReference type="Pfam" id="PF00643">
    <property type="entry name" value="zf-B_box"/>
    <property type="match status" value="1"/>
</dbReference>
<dbReference type="Gene3D" id="2.60.120.920">
    <property type="match status" value="1"/>
</dbReference>
<dbReference type="Pfam" id="PF15227">
    <property type="entry name" value="zf-C3HC4_4"/>
    <property type="match status" value="1"/>
</dbReference>